<dbReference type="Proteomes" id="UP001152523">
    <property type="component" value="Unassembled WGS sequence"/>
</dbReference>
<dbReference type="AlphaFoldDB" id="A0AAV0E6I5"/>
<reference evidence="2" key="1">
    <citation type="submission" date="2022-07" db="EMBL/GenBank/DDBJ databases">
        <authorList>
            <person name="Macas J."/>
            <person name="Novak P."/>
            <person name="Neumann P."/>
        </authorList>
    </citation>
    <scope>NUCLEOTIDE SEQUENCE</scope>
</reference>
<protein>
    <submittedName>
        <fullName evidence="2">Uncharacterized protein</fullName>
    </submittedName>
</protein>
<dbReference type="PANTHER" id="PTHR47150">
    <property type="entry name" value="OS12G0169200 PROTEIN"/>
    <property type="match status" value="1"/>
</dbReference>
<evidence type="ECO:0000313" key="2">
    <source>
        <dbReference type="EMBL" id="CAH9117307.1"/>
    </source>
</evidence>
<sequence>MTTPSYDSDSNSSSSSDDSYTLSTQMLNQLRRDDDIFAEMNIDVVEACAVHVPLILSPMLICSKDPHGGSISGRRHINRDRKERHDLIVNDYFNGENSKYTPEKFRRRFRMDIKLFQRILRAIEAYDDYFTQKVDAIGKPGLSPLQKVIASIRMLAYGCAADILDEYVQIGESTAIESLKRFCDAIIGIFEKQYLRKPNKDDVARLLKEGEDRGFPGMLGSLDCMHWHWKNCPTAWHGTHTNGFKRVPTLILEIVASKNLWIWHAFFGMAGTNNDVNVLDRSPLFDDLVNDRAPLCNYVVNGHHYNMGYYLSDGIYPEYATLIQTISNPSSLKEKLFARHQESVSRGGNRPAGLSGACGLAC</sequence>
<dbReference type="InterPro" id="IPR006912">
    <property type="entry name" value="Harbinger_derived_prot"/>
</dbReference>
<gene>
    <name evidence="2" type="ORF">CEPIT_LOCUS21821</name>
</gene>
<evidence type="ECO:0000313" key="3">
    <source>
        <dbReference type="Proteomes" id="UP001152523"/>
    </source>
</evidence>
<evidence type="ECO:0000256" key="1">
    <source>
        <dbReference type="SAM" id="MobiDB-lite"/>
    </source>
</evidence>
<name>A0AAV0E6I5_9ASTE</name>
<comment type="caution">
    <text evidence="2">The sequence shown here is derived from an EMBL/GenBank/DDBJ whole genome shotgun (WGS) entry which is preliminary data.</text>
</comment>
<organism evidence="2 3">
    <name type="scientific">Cuscuta epithymum</name>
    <dbReference type="NCBI Taxonomy" id="186058"/>
    <lineage>
        <taxon>Eukaryota</taxon>
        <taxon>Viridiplantae</taxon>
        <taxon>Streptophyta</taxon>
        <taxon>Embryophyta</taxon>
        <taxon>Tracheophyta</taxon>
        <taxon>Spermatophyta</taxon>
        <taxon>Magnoliopsida</taxon>
        <taxon>eudicotyledons</taxon>
        <taxon>Gunneridae</taxon>
        <taxon>Pentapetalae</taxon>
        <taxon>asterids</taxon>
        <taxon>lamiids</taxon>
        <taxon>Solanales</taxon>
        <taxon>Convolvulaceae</taxon>
        <taxon>Cuscuteae</taxon>
        <taxon>Cuscuta</taxon>
        <taxon>Cuscuta subgen. Cuscuta</taxon>
    </lineage>
</organism>
<accession>A0AAV0E6I5</accession>
<proteinExistence type="predicted"/>
<dbReference type="Pfam" id="PF04827">
    <property type="entry name" value="Plant_tran"/>
    <property type="match status" value="1"/>
</dbReference>
<feature type="region of interest" description="Disordered" evidence="1">
    <location>
        <begin position="1"/>
        <end position="20"/>
    </location>
</feature>
<dbReference type="PANTHER" id="PTHR47150:SF7">
    <property type="entry name" value="NUCLEASE"/>
    <property type="match status" value="1"/>
</dbReference>
<dbReference type="EMBL" id="CAMAPF010000402">
    <property type="protein sequence ID" value="CAH9117307.1"/>
    <property type="molecule type" value="Genomic_DNA"/>
</dbReference>
<keyword evidence="3" id="KW-1185">Reference proteome</keyword>